<dbReference type="Pfam" id="PF00905">
    <property type="entry name" value="Transpeptidase"/>
    <property type="match status" value="1"/>
</dbReference>
<evidence type="ECO:0000256" key="8">
    <source>
        <dbReference type="ARBA" id="ARBA00022679"/>
    </source>
</evidence>
<comment type="catalytic activity">
    <reaction evidence="15">
        <text>Preferential cleavage: (Ac)2-L-Lys-D-Ala-|-D-Ala. Also transpeptidation of peptidyl-alanyl moieties that are N-acyl substituents of D-alanine.</text>
        <dbReference type="EC" id="3.4.16.4"/>
    </reaction>
</comment>
<dbReference type="InterPro" id="IPR001460">
    <property type="entry name" value="PCN-bd_Tpept"/>
</dbReference>
<dbReference type="Pfam" id="PF00912">
    <property type="entry name" value="Transgly"/>
    <property type="match status" value="1"/>
</dbReference>
<sequence length="709" mass="78864">MKKSKNLLKIKKINFKKYLMVVVLATVVGIGWILGDIPNLKKLSSTDFPESSQMYDRNGKLIYEIYVDKRRREIPLTKIPEKMIDATLAIEDVGFYSHFGFDLKGIVRGLYRTIIEKRLQGGSTLTQQLVKNVLLTPERTWTRKIKEAILTVGTEIMYSKNQILEMYFNQTPYGGTLWGIEAASTGIFNKEVSNLTLAEMALLAGLPASPSRYSPFSHPDLAKERQEQVLTRMLELKMISKEEFEKAKNEKLNYYVKADSLIAPHFVFYVKDQLVEKYGAKKVTEGGLKIYTTLDLDLQKYAQDVVVVEVGKLNKSNVTNGASLITESKTGQILAMVGSKDFFANDIEGKYNVTTALRQPGSSIKPLNYAVGIETGKVTAASLFYDEQTCFNVENQKPYCPTNYGYHYYGLQNLRQSLANSLNIPAVKMLKINGLKSFVASASAMGISTFKNADNYGLSLTLGGGEVYMTDMNVAFGALSNMGVKQELTPILKVVDKNDKVLEKYKYVPGERVLSAETSFIISQILSDDGARSMVFGAGSMLNIKKHPEVAIKTGTTNDLRDNWTIGYTPDYVATTWVGNNDNSRMTGVVSGTSGATPIWNKVMTKLLENKQVRNFSKPEGAVGMTVCNLTGQLIPEGGCDSHYEYFKKEFVPTLHLPLRNNILVDKTTGKIVKKGEDNPNAEWQEHASVIDASGQWVCLDCPQIIPSP</sequence>
<dbReference type="FunFam" id="1.10.3810.10:FF:000001">
    <property type="entry name" value="Penicillin-binding protein 1A"/>
    <property type="match status" value="1"/>
</dbReference>
<dbReference type="InterPro" id="IPR012338">
    <property type="entry name" value="Beta-lactam/transpept-like"/>
</dbReference>
<evidence type="ECO:0000259" key="17">
    <source>
        <dbReference type="Pfam" id="PF00905"/>
    </source>
</evidence>
<dbReference type="STRING" id="1805376.AUK05_02710"/>
<keyword evidence="10" id="KW-0133">Cell shape</keyword>
<keyword evidence="5" id="KW-0121">Carboxypeptidase</keyword>
<feature type="domain" description="Penicillin-binding protein transpeptidase" evidence="17">
    <location>
        <begin position="322"/>
        <end position="585"/>
    </location>
</feature>
<proteinExistence type="inferred from homology"/>
<evidence type="ECO:0000256" key="9">
    <source>
        <dbReference type="ARBA" id="ARBA00022801"/>
    </source>
</evidence>
<evidence type="ECO:0000256" key="5">
    <source>
        <dbReference type="ARBA" id="ARBA00022645"/>
    </source>
</evidence>
<comment type="caution">
    <text evidence="19">The sequence shown here is derived from an EMBL/GenBank/DDBJ whole genome shotgun (WGS) entry which is preliminary data.</text>
</comment>
<evidence type="ECO:0000259" key="18">
    <source>
        <dbReference type="Pfam" id="PF00912"/>
    </source>
</evidence>
<dbReference type="SUPFAM" id="SSF56601">
    <property type="entry name" value="beta-lactamase/transpeptidase-like"/>
    <property type="match status" value="1"/>
</dbReference>
<keyword evidence="8" id="KW-0808">Transferase</keyword>
<dbReference type="GO" id="GO:0008658">
    <property type="term" value="F:penicillin binding"/>
    <property type="evidence" value="ECO:0007669"/>
    <property type="project" value="InterPro"/>
</dbReference>
<evidence type="ECO:0000256" key="11">
    <source>
        <dbReference type="ARBA" id="ARBA00022984"/>
    </source>
</evidence>
<dbReference type="GO" id="GO:0071555">
    <property type="term" value="P:cell wall organization"/>
    <property type="evidence" value="ECO:0007669"/>
    <property type="project" value="UniProtKB-KW"/>
</dbReference>
<keyword evidence="12" id="KW-0472">Membrane</keyword>
<dbReference type="GO" id="GO:0005886">
    <property type="term" value="C:plasma membrane"/>
    <property type="evidence" value="ECO:0007669"/>
    <property type="project" value="UniProtKB-SubCell"/>
</dbReference>
<gene>
    <name evidence="19" type="ORF">AUK05_02710</name>
</gene>
<dbReference type="Proteomes" id="UP000182344">
    <property type="component" value="Unassembled WGS sequence"/>
</dbReference>
<keyword evidence="13" id="KW-0511">Multifunctional enzyme</keyword>
<evidence type="ECO:0000256" key="3">
    <source>
        <dbReference type="ARBA" id="ARBA00007739"/>
    </source>
</evidence>
<evidence type="ECO:0000256" key="10">
    <source>
        <dbReference type="ARBA" id="ARBA00022960"/>
    </source>
</evidence>
<dbReference type="EMBL" id="MNZO01000039">
    <property type="protein sequence ID" value="OIP86837.1"/>
    <property type="molecule type" value="Genomic_DNA"/>
</dbReference>
<dbReference type="InterPro" id="IPR001264">
    <property type="entry name" value="Glyco_trans_51"/>
</dbReference>
<dbReference type="GO" id="GO:0006508">
    <property type="term" value="P:proteolysis"/>
    <property type="evidence" value="ECO:0007669"/>
    <property type="project" value="UniProtKB-KW"/>
</dbReference>
<evidence type="ECO:0000256" key="2">
    <source>
        <dbReference type="ARBA" id="ARBA00007090"/>
    </source>
</evidence>
<evidence type="ECO:0000313" key="20">
    <source>
        <dbReference type="Proteomes" id="UP000182344"/>
    </source>
</evidence>
<dbReference type="GO" id="GO:0008360">
    <property type="term" value="P:regulation of cell shape"/>
    <property type="evidence" value="ECO:0007669"/>
    <property type="project" value="UniProtKB-KW"/>
</dbReference>
<evidence type="ECO:0000256" key="13">
    <source>
        <dbReference type="ARBA" id="ARBA00023268"/>
    </source>
</evidence>
<accession>A0A1J5HND1</accession>
<evidence type="ECO:0000256" key="7">
    <source>
        <dbReference type="ARBA" id="ARBA00022676"/>
    </source>
</evidence>
<evidence type="ECO:0000256" key="12">
    <source>
        <dbReference type="ARBA" id="ARBA00023136"/>
    </source>
</evidence>
<evidence type="ECO:0000256" key="15">
    <source>
        <dbReference type="ARBA" id="ARBA00034000"/>
    </source>
</evidence>
<evidence type="ECO:0000256" key="14">
    <source>
        <dbReference type="ARBA" id="ARBA00023316"/>
    </source>
</evidence>
<dbReference type="PANTHER" id="PTHR32282">
    <property type="entry name" value="BINDING PROTEIN TRANSPEPTIDASE, PUTATIVE-RELATED"/>
    <property type="match status" value="1"/>
</dbReference>
<evidence type="ECO:0000256" key="16">
    <source>
        <dbReference type="ARBA" id="ARBA00049902"/>
    </source>
</evidence>
<evidence type="ECO:0000256" key="1">
    <source>
        <dbReference type="ARBA" id="ARBA00004236"/>
    </source>
</evidence>
<keyword evidence="9" id="KW-0378">Hydrolase</keyword>
<keyword evidence="7" id="KW-0328">Glycosyltransferase</keyword>
<dbReference type="SUPFAM" id="SSF53955">
    <property type="entry name" value="Lysozyme-like"/>
    <property type="match status" value="1"/>
</dbReference>
<dbReference type="GO" id="GO:0030288">
    <property type="term" value="C:outer membrane-bounded periplasmic space"/>
    <property type="evidence" value="ECO:0007669"/>
    <property type="project" value="TreeGrafter"/>
</dbReference>
<dbReference type="InterPro" id="IPR023346">
    <property type="entry name" value="Lysozyme-like_dom_sf"/>
</dbReference>
<dbReference type="Gene3D" id="1.10.3810.10">
    <property type="entry name" value="Biosynthetic peptidoglycan transglycosylase-like"/>
    <property type="match status" value="1"/>
</dbReference>
<comment type="catalytic activity">
    <reaction evidence="16">
        <text>[GlcNAc-(1-&gt;4)-Mur2Ac(oyl-L-Ala-gamma-D-Glu-L-Lys-D-Ala-D-Ala)](n)-di-trans,octa-cis-undecaprenyl diphosphate + beta-D-GlcNAc-(1-&gt;4)-Mur2Ac(oyl-L-Ala-gamma-D-Glu-L-Lys-D-Ala-D-Ala)-di-trans,octa-cis-undecaprenyl diphosphate = [GlcNAc-(1-&gt;4)-Mur2Ac(oyl-L-Ala-gamma-D-Glu-L-Lys-D-Ala-D-Ala)](n+1)-di-trans,octa-cis-undecaprenyl diphosphate + di-trans,octa-cis-undecaprenyl diphosphate + H(+)</text>
        <dbReference type="Rhea" id="RHEA:23708"/>
        <dbReference type="Rhea" id="RHEA-COMP:9602"/>
        <dbReference type="Rhea" id="RHEA-COMP:9603"/>
        <dbReference type="ChEBI" id="CHEBI:15378"/>
        <dbReference type="ChEBI" id="CHEBI:58405"/>
        <dbReference type="ChEBI" id="CHEBI:60033"/>
        <dbReference type="ChEBI" id="CHEBI:78435"/>
        <dbReference type="EC" id="2.4.99.28"/>
    </reaction>
</comment>
<evidence type="ECO:0000256" key="6">
    <source>
        <dbReference type="ARBA" id="ARBA00022670"/>
    </source>
</evidence>
<keyword evidence="4" id="KW-1003">Cell membrane</keyword>
<dbReference type="AlphaFoldDB" id="A0A1J5HND1"/>
<keyword evidence="14" id="KW-0961">Cell wall biogenesis/degradation</keyword>
<comment type="similarity">
    <text evidence="2">In the C-terminal section; belongs to the transpeptidase family.</text>
</comment>
<evidence type="ECO:0000313" key="19">
    <source>
        <dbReference type="EMBL" id="OIP86837.1"/>
    </source>
</evidence>
<protein>
    <submittedName>
        <fullName evidence="19">Uncharacterized protein</fullName>
    </submittedName>
</protein>
<comment type="similarity">
    <text evidence="3">In the N-terminal section; belongs to the glycosyltransferase 51 family.</text>
</comment>
<name>A0A1J5HND1_9BACT</name>
<reference evidence="19 20" key="1">
    <citation type="journal article" date="2016" name="Environ. Microbiol.">
        <title>Genomic resolution of a cold subsurface aquifer community provides metabolic insights for novel microbes adapted to high CO concentrations.</title>
        <authorList>
            <person name="Probst A.J."/>
            <person name="Castelle C.J."/>
            <person name="Singh A."/>
            <person name="Brown C.T."/>
            <person name="Anantharaman K."/>
            <person name="Sharon I."/>
            <person name="Hug L.A."/>
            <person name="Burstein D."/>
            <person name="Emerson J.B."/>
            <person name="Thomas B.C."/>
            <person name="Banfield J.F."/>
        </authorList>
    </citation>
    <scope>NUCLEOTIDE SEQUENCE [LARGE SCALE GENOMIC DNA]</scope>
    <source>
        <strain evidence="19">CG2_30_35_20</strain>
    </source>
</reference>
<dbReference type="InterPro" id="IPR050396">
    <property type="entry name" value="Glycosyltr_51/Transpeptidase"/>
</dbReference>
<dbReference type="Gene3D" id="3.40.710.10">
    <property type="entry name" value="DD-peptidase/beta-lactamase superfamily"/>
    <property type="match status" value="1"/>
</dbReference>
<keyword evidence="6" id="KW-0645">Protease</keyword>
<dbReference type="PANTHER" id="PTHR32282:SF11">
    <property type="entry name" value="PENICILLIN-BINDING PROTEIN 1B"/>
    <property type="match status" value="1"/>
</dbReference>
<keyword evidence="11" id="KW-0573">Peptidoglycan synthesis</keyword>
<feature type="domain" description="Glycosyl transferase family 51" evidence="18">
    <location>
        <begin position="59"/>
        <end position="233"/>
    </location>
</feature>
<dbReference type="GO" id="GO:0009002">
    <property type="term" value="F:serine-type D-Ala-D-Ala carboxypeptidase activity"/>
    <property type="evidence" value="ECO:0007669"/>
    <property type="project" value="UniProtKB-EC"/>
</dbReference>
<dbReference type="GO" id="GO:0008955">
    <property type="term" value="F:peptidoglycan glycosyltransferase activity"/>
    <property type="evidence" value="ECO:0007669"/>
    <property type="project" value="UniProtKB-EC"/>
</dbReference>
<dbReference type="GO" id="GO:0009252">
    <property type="term" value="P:peptidoglycan biosynthetic process"/>
    <property type="evidence" value="ECO:0007669"/>
    <property type="project" value="UniProtKB-KW"/>
</dbReference>
<organism evidence="19 20">
    <name type="scientific">Candidatus Shapirobacteria bacterium CG2_30_35_20</name>
    <dbReference type="NCBI Taxonomy" id="1805376"/>
    <lineage>
        <taxon>Bacteria</taxon>
        <taxon>Candidatus Shapironibacteriota</taxon>
    </lineage>
</organism>
<evidence type="ECO:0000256" key="4">
    <source>
        <dbReference type="ARBA" id="ARBA00022475"/>
    </source>
</evidence>
<dbReference type="InterPro" id="IPR036950">
    <property type="entry name" value="PBP_transglycosylase"/>
</dbReference>
<comment type="subcellular location">
    <subcellularLocation>
        <location evidence="1">Cell membrane</location>
    </subcellularLocation>
</comment>